<name>A0A3E3I544_9FIRM</name>
<dbReference type="AlphaFoldDB" id="A0A3E3I544"/>
<dbReference type="GeneID" id="97987679"/>
<dbReference type="Gene3D" id="3.40.50.150">
    <property type="entry name" value="Vaccinia Virus protein VP39"/>
    <property type="match status" value="1"/>
</dbReference>
<keyword evidence="2" id="KW-0808">Transferase</keyword>
<feature type="domain" description="Methyltransferase type 11" evidence="1">
    <location>
        <begin position="21"/>
        <end position="112"/>
    </location>
</feature>
<accession>A0A3E3I544</accession>
<dbReference type="PANTHER" id="PTHR43591">
    <property type="entry name" value="METHYLTRANSFERASE"/>
    <property type="match status" value="1"/>
</dbReference>
<evidence type="ECO:0000259" key="1">
    <source>
        <dbReference type="Pfam" id="PF08241"/>
    </source>
</evidence>
<dbReference type="CDD" id="cd02440">
    <property type="entry name" value="AdoMet_MTases"/>
    <property type="match status" value="1"/>
</dbReference>
<dbReference type="InterPro" id="IPR029063">
    <property type="entry name" value="SAM-dependent_MTases_sf"/>
</dbReference>
<dbReference type="InterPro" id="IPR013216">
    <property type="entry name" value="Methyltransf_11"/>
</dbReference>
<sequence length="153" mass="17547">MKMIEQLLAQESGYFTDRSVLEIACGGAELTILAARTAKEVYCIDIERKRVPTVLNEIDNVYFKIMDACNMEFNKDKFDTAVIWNAVGHLDNLPRVISESMRVLKPEGVLLICASWKLDKVIMEESLLPFLDERHYSYIVKNGKFDVIVIKKL</sequence>
<reference evidence="2" key="1">
    <citation type="submission" date="2018-08" db="EMBL/GenBank/DDBJ databases">
        <title>A genome reference for cultivated species of the human gut microbiota.</title>
        <authorList>
            <person name="Zou Y."/>
            <person name="Xue W."/>
            <person name="Luo G."/>
        </authorList>
    </citation>
    <scope>NUCLEOTIDE SEQUENCE [LARGE SCALE GENOMIC DNA]</scope>
    <source>
        <strain evidence="2">TF05-5AC</strain>
    </source>
</reference>
<dbReference type="GO" id="GO:0008757">
    <property type="term" value="F:S-adenosylmethionine-dependent methyltransferase activity"/>
    <property type="evidence" value="ECO:0007669"/>
    <property type="project" value="InterPro"/>
</dbReference>
<dbReference type="Proteomes" id="UP000260812">
    <property type="component" value="Unassembled WGS sequence"/>
</dbReference>
<dbReference type="RefSeq" id="WP_117544712.1">
    <property type="nucleotide sequence ID" value="NZ_JBKUNB010000012.1"/>
</dbReference>
<keyword evidence="3" id="KW-1185">Reference proteome</keyword>
<dbReference type="EMBL" id="QVLV01000007">
    <property type="protein sequence ID" value="RGE60394.1"/>
    <property type="molecule type" value="Genomic_DNA"/>
</dbReference>
<dbReference type="Pfam" id="PF08241">
    <property type="entry name" value="Methyltransf_11"/>
    <property type="match status" value="1"/>
</dbReference>
<proteinExistence type="predicted"/>
<evidence type="ECO:0000313" key="3">
    <source>
        <dbReference type="Proteomes" id="UP000260812"/>
    </source>
</evidence>
<organism evidence="2 3">
    <name type="scientific">Eisenbergiella massiliensis</name>
    <dbReference type="NCBI Taxonomy" id="1720294"/>
    <lineage>
        <taxon>Bacteria</taxon>
        <taxon>Bacillati</taxon>
        <taxon>Bacillota</taxon>
        <taxon>Clostridia</taxon>
        <taxon>Lachnospirales</taxon>
        <taxon>Lachnospiraceae</taxon>
        <taxon>Eisenbergiella</taxon>
    </lineage>
</organism>
<comment type="caution">
    <text evidence="2">The sequence shown here is derived from an EMBL/GenBank/DDBJ whole genome shotgun (WGS) entry which is preliminary data.</text>
</comment>
<keyword evidence="2" id="KW-0489">Methyltransferase</keyword>
<evidence type="ECO:0000313" key="2">
    <source>
        <dbReference type="EMBL" id="RGE60394.1"/>
    </source>
</evidence>
<gene>
    <name evidence="2" type="ORF">DXC51_12525</name>
</gene>
<dbReference type="GO" id="GO:0032259">
    <property type="term" value="P:methylation"/>
    <property type="evidence" value="ECO:0007669"/>
    <property type="project" value="UniProtKB-KW"/>
</dbReference>
<protein>
    <submittedName>
        <fullName evidence="2">Class I SAM-dependent methyltransferase</fullName>
    </submittedName>
</protein>
<dbReference type="SUPFAM" id="SSF53335">
    <property type="entry name" value="S-adenosyl-L-methionine-dependent methyltransferases"/>
    <property type="match status" value="1"/>
</dbReference>